<dbReference type="Proteomes" id="UP001500635">
    <property type="component" value="Unassembled WGS sequence"/>
</dbReference>
<dbReference type="EMBL" id="BAABFR010000009">
    <property type="protein sequence ID" value="GAA4386203.1"/>
    <property type="molecule type" value="Genomic_DNA"/>
</dbReference>
<dbReference type="Gene3D" id="3.40.50.1820">
    <property type="entry name" value="alpha/beta hydrolase"/>
    <property type="match status" value="1"/>
</dbReference>
<evidence type="ECO:0000313" key="2">
    <source>
        <dbReference type="Proteomes" id="UP001500635"/>
    </source>
</evidence>
<evidence type="ECO:0000313" key="1">
    <source>
        <dbReference type="EMBL" id="GAA4386203.1"/>
    </source>
</evidence>
<proteinExistence type="predicted"/>
<reference evidence="2" key="1">
    <citation type="journal article" date="2019" name="Int. J. Syst. Evol. Microbiol.">
        <title>The Global Catalogue of Microorganisms (GCM) 10K type strain sequencing project: providing services to taxonomists for standard genome sequencing and annotation.</title>
        <authorList>
            <consortium name="The Broad Institute Genomics Platform"/>
            <consortium name="The Broad Institute Genome Sequencing Center for Infectious Disease"/>
            <person name="Wu L."/>
            <person name="Ma J."/>
        </authorList>
    </citation>
    <scope>NUCLEOTIDE SEQUENCE [LARGE SCALE GENOMIC DNA]</scope>
    <source>
        <strain evidence="2">JCM 17688</strain>
    </source>
</reference>
<dbReference type="SUPFAM" id="SSF53474">
    <property type="entry name" value="alpha/beta-Hydrolases"/>
    <property type="match status" value="1"/>
</dbReference>
<dbReference type="InterPro" id="IPR029058">
    <property type="entry name" value="AB_hydrolase_fold"/>
</dbReference>
<name>A0ABP8J709_9ACTN</name>
<gene>
    <name evidence="1" type="ORF">GCM10023147_09130</name>
</gene>
<dbReference type="Pfam" id="PF00756">
    <property type="entry name" value="Esterase"/>
    <property type="match status" value="1"/>
</dbReference>
<comment type="caution">
    <text evidence="1">The sequence shown here is derived from an EMBL/GenBank/DDBJ whole genome shotgun (WGS) entry which is preliminary data.</text>
</comment>
<dbReference type="RefSeq" id="WP_344991503.1">
    <property type="nucleotide sequence ID" value="NZ_BAABFR010000009.1"/>
</dbReference>
<protein>
    <recommendedName>
        <fullName evidence="3">Diacylglycerol O-acyltransferase / trehalose O-mycolyltransferase</fullName>
    </recommendedName>
</protein>
<evidence type="ECO:0008006" key="3">
    <source>
        <dbReference type="Google" id="ProtNLM"/>
    </source>
</evidence>
<sequence>MRVGSKRFSASWGRRAVAAAVAVATIPALAGLTGSLGAANAWGPGTAKHPPRGFKQAFVNGAGMPNVKVRTWASTTTPPSKAPTVVFLDGLRATWDVSGWEQQTNVAFLSQHGVNVVMPVGGTSSWFTDWQSPSSTNHQPYRYTWGTFLKTSLPAYIRSLGFSNNVSLVGLSMSGSAALINTLNSGGYYKRAASLSGMDNLSAPGMPIAVGIASLDSGGYNAGLDMWGGPFDSRWALNDPTVQVARFRNIPVWIGAGNGTFGKYTPHPTAADFVQGVPLEMLALSQARSFQAAAQRAGLTKVHYDFPPTGTHTWGYWQDQVWSMQRTGWFTKF</sequence>
<accession>A0ABP8J709</accession>
<keyword evidence="2" id="KW-1185">Reference proteome</keyword>
<organism evidence="1 2">
    <name type="scientific">Tsukamurella soli</name>
    <dbReference type="NCBI Taxonomy" id="644556"/>
    <lineage>
        <taxon>Bacteria</taxon>
        <taxon>Bacillati</taxon>
        <taxon>Actinomycetota</taxon>
        <taxon>Actinomycetes</taxon>
        <taxon>Mycobacteriales</taxon>
        <taxon>Tsukamurellaceae</taxon>
        <taxon>Tsukamurella</taxon>
    </lineage>
</organism>
<dbReference type="InterPro" id="IPR000801">
    <property type="entry name" value="Esterase-like"/>
</dbReference>